<sequence length="51" mass="5437">MSRVSTTALEGDLSSKRLVLFRGKHLSVTQPMQQGSAIEVVGVGGTTVFLF</sequence>
<protein>
    <submittedName>
        <fullName evidence="1">Uncharacterized protein</fullName>
    </submittedName>
</protein>
<dbReference type="EMBL" id="CP026243">
    <property type="protein sequence ID" value="AWO96246.1"/>
    <property type="molecule type" value="Genomic_DNA"/>
</dbReference>
<evidence type="ECO:0000313" key="2">
    <source>
        <dbReference type="Proteomes" id="UP000246464"/>
    </source>
</evidence>
<proteinExistence type="predicted"/>
<evidence type="ECO:0000313" key="1">
    <source>
        <dbReference type="EMBL" id="AWO96246.1"/>
    </source>
</evidence>
<reference evidence="1 2" key="1">
    <citation type="submission" date="2017-12" db="EMBL/GenBank/DDBJ databases">
        <title>Integrating genomic resources of turbot (Scophthalmus maximus) in depth evaluation of genetic and physical mapping variation across individuals.</title>
        <authorList>
            <person name="Martinez P."/>
        </authorList>
    </citation>
    <scope>NUCLEOTIDE SEQUENCE [LARGE SCALE GENOMIC DNA]</scope>
</reference>
<accession>A0A2U9AX88</accession>
<keyword evidence="2" id="KW-1185">Reference proteome</keyword>
<name>A0A2U9AX88_SCOMX</name>
<dbReference type="Proteomes" id="UP000246464">
    <property type="component" value="Chromosome 1"/>
</dbReference>
<gene>
    <name evidence="1" type="ORF">SMAX5B_003573</name>
</gene>
<organism evidence="1 2">
    <name type="scientific">Scophthalmus maximus</name>
    <name type="common">Turbot</name>
    <name type="synonym">Psetta maxima</name>
    <dbReference type="NCBI Taxonomy" id="52904"/>
    <lineage>
        <taxon>Eukaryota</taxon>
        <taxon>Metazoa</taxon>
        <taxon>Chordata</taxon>
        <taxon>Craniata</taxon>
        <taxon>Vertebrata</taxon>
        <taxon>Euteleostomi</taxon>
        <taxon>Actinopterygii</taxon>
        <taxon>Neopterygii</taxon>
        <taxon>Teleostei</taxon>
        <taxon>Neoteleostei</taxon>
        <taxon>Acanthomorphata</taxon>
        <taxon>Carangaria</taxon>
        <taxon>Pleuronectiformes</taxon>
        <taxon>Pleuronectoidei</taxon>
        <taxon>Scophthalmidae</taxon>
        <taxon>Scophthalmus</taxon>
    </lineage>
</organism>
<dbReference type="AlphaFoldDB" id="A0A2U9AX88"/>